<keyword evidence="2" id="KW-0378">Hydrolase</keyword>
<evidence type="ECO:0000313" key="3">
    <source>
        <dbReference type="Proteomes" id="UP001500483"/>
    </source>
</evidence>
<dbReference type="InterPro" id="IPR002925">
    <property type="entry name" value="Dienelactn_hydro"/>
</dbReference>
<evidence type="ECO:0000313" key="2">
    <source>
        <dbReference type="EMBL" id="GAA3357038.1"/>
    </source>
</evidence>
<dbReference type="PANTHER" id="PTHR46623:SF6">
    <property type="entry name" value="ALPHA_BETA-HYDROLASES SUPERFAMILY PROTEIN"/>
    <property type="match status" value="1"/>
</dbReference>
<gene>
    <name evidence="2" type="ORF">GCM10020366_23450</name>
</gene>
<organism evidence="2 3">
    <name type="scientific">Saccharopolyspora gregorii</name>
    <dbReference type="NCBI Taxonomy" id="33914"/>
    <lineage>
        <taxon>Bacteria</taxon>
        <taxon>Bacillati</taxon>
        <taxon>Actinomycetota</taxon>
        <taxon>Actinomycetes</taxon>
        <taxon>Pseudonocardiales</taxon>
        <taxon>Pseudonocardiaceae</taxon>
        <taxon>Saccharopolyspora</taxon>
    </lineage>
</organism>
<comment type="caution">
    <text evidence="2">The sequence shown here is derived from an EMBL/GenBank/DDBJ whole genome shotgun (WGS) entry which is preliminary data.</text>
</comment>
<dbReference type="Gene3D" id="3.40.50.1820">
    <property type="entry name" value="alpha/beta hydrolase"/>
    <property type="match status" value="1"/>
</dbReference>
<proteinExistence type="predicted"/>
<dbReference type="InterPro" id="IPR029058">
    <property type="entry name" value="AB_hydrolase_fold"/>
</dbReference>
<evidence type="ECO:0000259" key="1">
    <source>
        <dbReference type="Pfam" id="PF01738"/>
    </source>
</evidence>
<dbReference type="RefSeq" id="WP_224966003.1">
    <property type="nucleotide sequence ID" value="NZ_BAAAYK010000038.1"/>
</dbReference>
<dbReference type="EMBL" id="BAAAYK010000038">
    <property type="protein sequence ID" value="GAA3357038.1"/>
    <property type="molecule type" value="Genomic_DNA"/>
</dbReference>
<feature type="domain" description="Dienelactone hydrolase" evidence="1">
    <location>
        <begin position="25"/>
        <end position="232"/>
    </location>
</feature>
<dbReference type="PANTHER" id="PTHR46623">
    <property type="entry name" value="CARBOXYMETHYLENEBUTENOLIDASE-RELATED"/>
    <property type="match status" value="1"/>
</dbReference>
<dbReference type="GO" id="GO:0016787">
    <property type="term" value="F:hydrolase activity"/>
    <property type="evidence" value="ECO:0007669"/>
    <property type="project" value="UniProtKB-KW"/>
</dbReference>
<protein>
    <submittedName>
        <fullName evidence="2">Dienelactone hydrolase family protein</fullName>
    </submittedName>
</protein>
<keyword evidence="3" id="KW-1185">Reference proteome</keyword>
<dbReference type="SUPFAM" id="SSF53474">
    <property type="entry name" value="alpha/beta-Hydrolases"/>
    <property type="match status" value="1"/>
</dbReference>
<reference evidence="3" key="1">
    <citation type="journal article" date="2019" name="Int. J. Syst. Evol. Microbiol.">
        <title>The Global Catalogue of Microorganisms (GCM) 10K type strain sequencing project: providing services to taxonomists for standard genome sequencing and annotation.</title>
        <authorList>
            <consortium name="The Broad Institute Genomics Platform"/>
            <consortium name="The Broad Institute Genome Sequencing Center for Infectious Disease"/>
            <person name="Wu L."/>
            <person name="Ma J."/>
        </authorList>
    </citation>
    <scope>NUCLEOTIDE SEQUENCE [LARGE SCALE GENOMIC DNA]</scope>
    <source>
        <strain evidence="3">JCM 9687</strain>
    </source>
</reference>
<dbReference type="InterPro" id="IPR051049">
    <property type="entry name" value="Dienelactone_hydrolase-like"/>
</dbReference>
<name>A0ABP6RM94_9PSEU</name>
<dbReference type="Pfam" id="PF01738">
    <property type="entry name" value="DLH"/>
    <property type="match status" value="1"/>
</dbReference>
<sequence>MTTTVPTSDGDLRVHLAAPYPSISGAPPWPGVVVVHDAFGMTEDARAITDRFAAEGFLAIAPDLYTRGGFARCVRTVFRQLSTGSGQAFEDVEAARRALADREDCTGKVGVVGFCMGGGFALLAAPRGFDAAAPYYGQVPHDRSVLDGACPVVASFGGKDRALRGAADLLESHLTELGVPHDVEEYPDAGHGFANKLKVGPFGPLLRVAGIGYDREADEDAWRRVLSFFAEHLGPEGERG</sequence>
<accession>A0ABP6RM94</accession>
<dbReference type="Proteomes" id="UP001500483">
    <property type="component" value="Unassembled WGS sequence"/>
</dbReference>